<evidence type="ECO:0000256" key="1">
    <source>
        <dbReference type="ARBA" id="ARBA00004533"/>
    </source>
</evidence>
<dbReference type="Pfam" id="PF02470">
    <property type="entry name" value="MlaD"/>
    <property type="match status" value="1"/>
</dbReference>
<evidence type="ECO:0000313" key="8">
    <source>
        <dbReference type="EMBL" id="MDU0354731.1"/>
    </source>
</evidence>
<dbReference type="PANTHER" id="PTHR30462:SF2">
    <property type="entry name" value="INTERMEMBRANE TRANSPORT PROTEIN PQIB"/>
    <property type="match status" value="1"/>
</dbReference>
<evidence type="ECO:0000256" key="2">
    <source>
        <dbReference type="ARBA" id="ARBA00022475"/>
    </source>
</evidence>
<comment type="caution">
    <text evidence="8">The sequence shown here is derived from an EMBL/GenBank/DDBJ whole genome shotgun (WGS) entry which is preliminary data.</text>
</comment>
<evidence type="ECO:0000256" key="6">
    <source>
        <dbReference type="ARBA" id="ARBA00023136"/>
    </source>
</evidence>
<evidence type="ECO:0000256" key="4">
    <source>
        <dbReference type="ARBA" id="ARBA00022692"/>
    </source>
</evidence>
<gene>
    <name evidence="8" type="ORF">RS130_13120</name>
</gene>
<keyword evidence="3" id="KW-0997">Cell inner membrane</keyword>
<proteinExistence type="predicted"/>
<dbReference type="PANTHER" id="PTHR30462">
    <property type="entry name" value="INTERMEMBRANE TRANSPORT PROTEIN PQIB-RELATED"/>
    <property type="match status" value="1"/>
</dbReference>
<accession>A0ABU3SXJ7</accession>
<dbReference type="Proteomes" id="UP001247805">
    <property type="component" value="Unassembled WGS sequence"/>
</dbReference>
<keyword evidence="9" id="KW-1185">Reference proteome</keyword>
<name>A0ABU3SXJ7_9ALTE</name>
<comment type="subcellular location">
    <subcellularLocation>
        <location evidence="1">Cell inner membrane</location>
    </subcellularLocation>
</comment>
<evidence type="ECO:0000256" key="5">
    <source>
        <dbReference type="ARBA" id="ARBA00022989"/>
    </source>
</evidence>
<organism evidence="8 9">
    <name type="scientific">Paraglaciecola aquimarina</name>
    <dbReference type="NCBI Taxonomy" id="1235557"/>
    <lineage>
        <taxon>Bacteria</taxon>
        <taxon>Pseudomonadati</taxon>
        <taxon>Pseudomonadota</taxon>
        <taxon>Gammaproteobacteria</taxon>
        <taxon>Alteromonadales</taxon>
        <taxon>Alteromonadaceae</taxon>
        <taxon>Paraglaciecola</taxon>
    </lineage>
</organism>
<dbReference type="InterPro" id="IPR051800">
    <property type="entry name" value="PqiA-PqiB_transport"/>
</dbReference>
<sequence>MDLNANGVKVSTGSLETFLTNGVTFGIPEDMPTGDIITERSYFDIHPSYELASEERYLQNAAYLLLVEDTVRGLKVGAPVEYRGLVIGKVLAINIELSSHKGLLENSYDIPILIGIQPGRVGRTDDEEGLNFVYQQIDQWVEQGLMVTLKIGNILTGSLFVDLQHYDNEPVAKNLQIDNLKVIPFRAGEFSQITDKVSSILDTLNDLKLQTLSNNANDMLLQVSESATSLQSASENVDKLLNSVEQQKMTQNINNTLKNLDLLLQTYSKDSRTNQEINRTMKDLQRTMKDLQPLLLQLNNTPNSLIFTGSRPSDVIPRAKQSTSKGTN</sequence>
<dbReference type="EMBL" id="JAWDIO010000002">
    <property type="protein sequence ID" value="MDU0354731.1"/>
    <property type="molecule type" value="Genomic_DNA"/>
</dbReference>
<reference evidence="8 9" key="1">
    <citation type="submission" date="2023-10" db="EMBL/GenBank/DDBJ databases">
        <title>Glaciecola aquimarina strain GGW-M5 nov., isolated from a coastal seawater.</title>
        <authorList>
            <person name="Bayburt H."/>
            <person name="Kim J.M."/>
            <person name="Choi B.J."/>
            <person name="Jeon C.O."/>
        </authorList>
    </citation>
    <scope>NUCLEOTIDE SEQUENCE [LARGE SCALE GENOMIC DNA]</scope>
    <source>
        <strain evidence="8 9">KCTC 32108</strain>
    </source>
</reference>
<keyword evidence="2" id="KW-1003">Cell membrane</keyword>
<feature type="domain" description="Mce/MlaD" evidence="7">
    <location>
        <begin position="69"/>
        <end position="163"/>
    </location>
</feature>
<keyword evidence="4" id="KW-0812">Transmembrane</keyword>
<evidence type="ECO:0000256" key="3">
    <source>
        <dbReference type="ARBA" id="ARBA00022519"/>
    </source>
</evidence>
<evidence type="ECO:0000259" key="7">
    <source>
        <dbReference type="Pfam" id="PF02470"/>
    </source>
</evidence>
<evidence type="ECO:0000313" key="9">
    <source>
        <dbReference type="Proteomes" id="UP001247805"/>
    </source>
</evidence>
<dbReference type="InterPro" id="IPR003399">
    <property type="entry name" value="Mce/MlaD"/>
</dbReference>
<dbReference type="RefSeq" id="WP_316026311.1">
    <property type="nucleotide sequence ID" value="NZ_JAWDIO010000002.1"/>
</dbReference>
<keyword evidence="5" id="KW-1133">Transmembrane helix</keyword>
<protein>
    <submittedName>
        <fullName evidence="8">MlaD family protein</fullName>
    </submittedName>
</protein>
<keyword evidence="6" id="KW-0472">Membrane</keyword>